<comment type="caution">
    <text evidence="1">The sequence shown here is derived from an EMBL/GenBank/DDBJ whole genome shotgun (WGS) entry which is preliminary data.</text>
</comment>
<dbReference type="Gene3D" id="3.40.50.1820">
    <property type="entry name" value="alpha/beta hydrolase"/>
    <property type="match status" value="1"/>
</dbReference>
<dbReference type="SUPFAM" id="SSF53474">
    <property type="entry name" value="alpha/beta-Hydrolases"/>
    <property type="match status" value="1"/>
</dbReference>
<gene>
    <name evidence="1" type="ORF">NDI37_00970</name>
</gene>
<proteinExistence type="predicted"/>
<accession>A0ABV0JHX8</accession>
<name>A0ABV0JHX8_9CYAN</name>
<keyword evidence="1" id="KW-0378">Hydrolase</keyword>
<dbReference type="RefSeq" id="WP_190424419.1">
    <property type="nucleotide sequence ID" value="NZ_JAMPKK010000001.1"/>
</dbReference>
<evidence type="ECO:0000313" key="1">
    <source>
        <dbReference type="EMBL" id="MEP0863043.1"/>
    </source>
</evidence>
<protein>
    <submittedName>
        <fullName evidence="1">Dienelactone hydrolase</fullName>
    </submittedName>
</protein>
<reference evidence="1 2" key="1">
    <citation type="submission" date="2022-04" db="EMBL/GenBank/DDBJ databases">
        <title>Positive selection, recombination, and allopatry shape intraspecific diversity of widespread and dominant cyanobacteria.</title>
        <authorList>
            <person name="Wei J."/>
            <person name="Shu W."/>
            <person name="Hu C."/>
        </authorList>
    </citation>
    <scope>NUCLEOTIDE SEQUENCE [LARGE SCALE GENOMIC DNA]</scope>
    <source>
        <strain evidence="1 2">GB2-A5</strain>
    </source>
</reference>
<dbReference type="GO" id="GO:0016787">
    <property type="term" value="F:hydrolase activity"/>
    <property type="evidence" value="ECO:0007669"/>
    <property type="project" value="UniProtKB-KW"/>
</dbReference>
<dbReference type="Proteomes" id="UP001442494">
    <property type="component" value="Unassembled WGS sequence"/>
</dbReference>
<organism evidence="1 2">
    <name type="scientific">Funiculus sociatus GB2-A5</name>
    <dbReference type="NCBI Taxonomy" id="2933946"/>
    <lineage>
        <taxon>Bacteria</taxon>
        <taxon>Bacillati</taxon>
        <taxon>Cyanobacteriota</taxon>
        <taxon>Cyanophyceae</taxon>
        <taxon>Coleofasciculales</taxon>
        <taxon>Coleofasciculaceae</taxon>
        <taxon>Funiculus</taxon>
    </lineage>
</organism>
<keyword evidence="2" id="KW-1185">Reference proteome</keyword>
<sequence>MIRAFFRAAKVENAKPPYDTIHLKVLYPAKMSGSQQQLAQGIVPADSDKAPFPVVIFFSGINCTSQMYQWLAVQLAQRGMVVVTFDWVAENLPGIFSLTPGVDIAMWAPDKYGTGSTASALPTLLGELESLQSEGVLAGMLNLQQIILGGHSAGGRIALENAEPRFFPQVAAAFAYGAHNAAPIMLGFAPETILPLPSSLPLLLIGGTKDGVIATSSGQYGLSSDATTAVVRTFHEAITGGRDDTYLLILEGANHFSIAYPPDITTASPFDLPATQPEEAIRSLVGETIGLFIDAHVCHKPEASQGLESLLLGANPMIALLARK</sequence>
<evidence type="ECO:0000313" key="2">
    <source>
        <dbReference type="Proteomes" id="UP001442494"/>
    </source>
</evidence>
<dbReference type="EMBL" id="JAMPKK010000001">
    <property type="protein sequence ID" value="MEP0863043.1"/>
    <property type="molecule type" value="Genomic_DNA"/>
</dbReference>
<dbReference type="InterPro" id="IPR029058">
    <property type="entry name" value="AB_hydrolase_fold"/>
</dbReference>